<organism evidence="2">
    <name type="scientific">viral metagenome</name>
    <dbReference type="NCBI Taxonomy" id="1070528"/>
    <lineage>
        <taxon>unclassified sequences</taxon>
        <taxon>metagenomes</taxon>
        <taxon>organismal metagenomes</taxon>
    </lineage>
</organism>
<protein>
    <submittedName>
        <fullName evidence="2">Putative structural protein</fullName>
    </submittedName>
</protein>
<sequence length="417" mass="44433">MATTAFGAGDFDAALKKVIQPYIQDNVPSQTKLLQVIKKNDNVEFFNNYFYAPLRSNRHGGVVNLANDKTILRTGSATTVQAYVTPKILTGTFDISDVIAKASANDRGAVESAMTYQMKTLKTDFAKSINRQYHSDGVGVIAEAGSVGAGTLSVVYPSSSVDDGRVTSYYGPINYDIKPTKYFAVGQGIGIGTAGADFGTIAAVTGGTAQGTLVVTGAPAIVANDSVYITDAGESAAGTSEIQGIRAALSEGTADYAGLARSTADVWSPQFAGTAANAALAINDMEIVYMSAVEYAQDGDRYAWFMNKTLYTKYGDLLTALRRTVNKTELVSGWSGLSFEAGQGDVGVFLDFDTPDGDAVLLNLDTWTVCQVAPMGFVEDNTLRRSDYITFQKVFSWYTNLLCVAPGANGRLVRRTK</sequence>
<dbReference type="AlphaFoldDB" id="A0A6M3KVM4"/>
<dbReference type="NCBIfam" id="NF033394">
    <property type="entry name" value="capsid_maj_Podo"/>
    <property type="match status" value="1"/>
</dbReference>
<dbReference type="EMBL" id="MT141888">
    <property type="protein sequence ID" value="QJA71639.1"/>
    <property type="molecule type" value="Genomic_DNA"/>
</dbReference>
<proteinExistence type="predicted"/>
<dbReference type="InterPro" id="IPR049718">
    <property type="entry name" value="AKO59007-like"/>
</dbReference>
<reference evidence="2" key="1">
    <citation type="submission" date="2020-03" db="EMBL/GenBank/DDBJ databases">
        <title>The deep terrestrial virosphere.</title>
        <authorList>
            <person name="Holmfeldt K."/>
            <person name="Nilsson E."/>
            <person name="Simone D."/>
            <person name="Lopez-Fernandez M."/>
            <person name="Wu X."/>
            <person name="de Brujin I."/>
            <person name="Lundin D."/>
            <person name="Andersson A."/>
            <person name="Bertilsson S."/>
            <person name="Dopson M."/>
        </authorList>
    </citation>
    <scope>NUCLEOTIDE SEQUENCE</scope>
    <source>
        <strain evidence="1">MM415A03115</strain>
        <strain evidence="2">MM415B02109</strain>
    </source>
</reference>
<dbReference type="EMBL" id="MT142624">
    <property type="protein sequence ID" value="QJA86233.1"/>
    <property type="molecule type" value="Genomic_DNA"/>
</dbReference>
<evidence type="ECO:0000313" key="1">
    <source>
        <dbReference type="EMBL" id="QJA71639.1"/>
    </source>
</evidence>
<gene>
    <name evidence="1" type="ORF">MM415A03115_0003</name>
    <name evidence="2" type="ORF">MM415B02109_0002</name>
</gene>
<evidence type="ECO:0000313" key="2">
    <source>
        <dbReference type="EMBL" id="QJA86233.1"/>
    </source>
</evidence>
<name>A0A6M3KVM4_9ZZZZ</name>
<accession>A0A6M3KVM4</accession>